<evidence type="ECO:0000259" key="2">
    <source>
        <dbReference type="Pfam" id="PF23360"/>
    </source>
</evidence>
<dbReference type="GO" id="GO:0016020">
    <property type="term" value="C:membrane"/>
    <property type="evidence" value="ECO:0007669"/>
    <property type="project" value="TreeGrafter"/>
</dbReference>
<name>A0A226EUV3_FOLCA</name>
<sequence length="739" mass="82446">MELNLSRVDYLHGGSSFPNCIKILPTFSEDKAQHRLVVANREGNVQVVGWGKSEVITICRFNLGTLISALSLGGAVGTAKDKIFLASGNMIRGFTKKGKLFLEFDTNLAESIQNMFVTGSHLLVCGKNVYNQYEDCQDTGFYVSDDEITAVLALQVDKVGKLVPVISCRDRTLKVMDKAKVRYLFHLDGIPTALGLFNGDGGDIGSDVLVGSSDGCLCLVSIGDESAILRWTHDTETSAGVTCVDFYDVTANGGKELLVGFDDGTVQVYGIDGDDYQLVPPRLLFSQTCNESVTGITGGIFGADNFEEVLVVTYSGWVYGLTTETIDKKIRVDDGTFSISVDTRQKLEKLRHSDIIIIYRTEIDDLQERVIQERDKYQTATQTASSGFSVVPFFKVNDKMVLNREDASYLLTIEVESPIDTILIQSDVPIDLLDVERNSAVVSYSECEPDSGNFLLVTFRCQANTTRIEVRLRTIEGQHGTVRAYVTPRILPKCCQVRTFSVKSLSLHVRSHGFDVNRPYNTLKINGTFSAVEMHSWLSNCIPEMPARAPSSGEAAITFLSTFFDTILHCTFSKGTAEFKSDNVSTISILKDWITKEATNKKINLDIDCEFNDESVLHTLQLIRPKLDGYLSLTKQVALIEALKEIQAHDPDFEKILSSEYKYILNNADKLKAMHKRQPNYLDRLFGMITDLYIDKHKYNGINVKSRVPQLMEVLDKQNFDALVDFFQAPIYETRGSYI</sequence>
<keyword evidence="6" id="KW-1185">Reference proteome</keyword>
<protein>
    <submittedName>
        <fullName evidence="5">Bardet-Biedl syndrome 7 protein</fullName>
    </submittedName>
</protein>
<gene>
    <name evidence="5" type="ORF">Fcan01_04946</name>
</gene>
<organism evidence="5 6">
    <name type="scientific">Folsomia candida</name>
    <name type="common">Springtail</name>
    <dbReference type="NCBI Taxonomy" id="158441"/>
    <lineage>
        <taxon>Eukaryota</taxon>
        <taxon>Metazoa</taxon>
        <taxon>Ecdysozoa</taxon>
        <taxon>Arthropoda</taxon>
        <taxon>Hexapoda</taxon>
        <taxon>Collembola</taxon>
        <taxon>Entomobryomorpha</taxon>
        <taxon>Isotomoidea</taxon>
        <taxon>Isotomidae</taxon>
        <taxon>Proisotominae</taxon>
        <taxon>Folsomia</taxon>
    </lineage>
</organism>
<dbReference type="InterPro" id="IPR056333">
    <property type="entry name" value="BBS7_pf_dom"/>
</dbReference>
<dbReference type="GO" id="GO:0008104">
    <property type="term" value="P:intracellular protein localization"/>
    <property type="evidence" value="ECO:0007669"/>
    <property type="project" value="TreeGrafter"/>
</dbReference>
<dbReference type="OrthoDB" id="414590at2759"/>
<dbReference type="InterPro" id="IPR036322">
    <property type="entry name" value="WD40_repeat_dom_sf"/>
</dbReference>
<feature type="domain" description="BBS7 helical hairpin" evidence="1">
    <location>
        <begin position="613"/>
        <end position="727"/>
    </location>
</feature>
<evidence type="ECO:0000259" key="4">
    <source>
        <dbReference type="Pfam" id="PF23743"/>
    </source>
</evidence>
<dbReference type="InterPro" id="IPR056334">
    <property type="entry name" value="BBS7_GAE_dom"/>
</dbReference>
<comment type="caution">
    <text evidence="5">The sequence shown here is derived from an EMBL/GenBank/DDBJ whole genome shotgun (WGS) entry which is preliminary data.</text>
</comment>
<dbReference type="Proteomes" id="UP000198287">
    <property type="component" value="Unassembled WGS sequence"/>
</dbReference>
<dbReference type="Pfam" id="PF23743">
    <property type="entry name" value="Beta-prop_BBS7"/>
    <property type="match status" value="1"/>
</dbReference>
<evidence type="ECO:0000313" key="5">
    <source>
        <dbReference type="EMBL" id="OXA60998.1"/>
    </source>
</evidence>
<dbReference type="Pfam" id="PF23361">
    <property type="entry name" value="BBS7_pf"/>
    <property type="match status" value="1"/>
</dbReference>
<dbReference type="Pfam" id="PF23360">
    <property type="entry name" value="BBS7_GAE"/>
    <property type="match status" value="1"/>
</dbReference>
<feature type="domain" description="BBS7 GAE" evidence="2">
    <location>
        <begin position="392"/>
        <end position="500"/>
    </location>
</feature>
<dbReference type="GO" id="GO:0005930">
    <property type="term" value="C:axoneme"/>
    <property type="evidence" value="ECO:0007669"/>
    <property type="project" value="TreeGrafter"/>
</dbReference>
<dbReference type="InterPro" id="IPR056332">
    <property type="entry name" value="Beta-prop_BBS7"/>
</dbReference>
<feature type="domain" description="BBS7 platform" evidence="3">
    <location>
        <begin position="508"/>
        <end position="610"/>
    </location>
</feature>
<accession>A0A226EUV3</accession>
<evidence type="ECO:0000259" key="1">
    <source>
        <dbReference type="Pfam" id="PF23349"/>
    </source>
</evidence>
<dbReference type="GO" id="GO:0043005">
    <property type="term" value="C:neuron projection"/>
    <property type="evidence" value="ECO:0007669"/>
    <property type="project" value="TreeGrafter"/>
</dbReference>
<dbReference type="GO" id="GO:0034464">
    <property type="term" value="C:BBSome"/>
    <property type="evidence" value="ECO:0007669"/>
    <property type="project" value="TreeGrafter"/>
</dbReference>
<dbReference type="InterPro" id="IPR015943">
    <property type="entry name" value="WD40/YVTN_repeat-like_dom_sf"/>
</dbReference>
<dbReference type="EMBL" id="LNIX01000002">
    <property type="protein sequence ID" value="OXA60998.1"/>
    <property type="molecule type" value="Genomic_DNA"/>
</dbReference>
<proteinExistence type="predicted"/>
<evidence type="ECO:0000259" key="3">
    <source>
        <dbReference type="Pfam" id="PF23361"/>
    </source>
</evidence>
<dbReference type="OMA" id="KGEGCFK"/>
<dbReference type="Gene3D" id="2.130.10.10">
    <property type="entry name" value="YVTN repeat-like/Quinoprotein amine dehydrogenase"/>
    <property type="match status" value="1"/>
</dbReference>
<dbReference type="InterPro" id="IPR056335">
    <property type="entry name" value="BBS7_hairpin"/>
</dbReference>
<dbReference type="PANTHER" id="PTHR16074:SF4">
    <property type="entry name" value="BARDET-BIEDL SYNDROME 7 PROTEIN"/>
    <property type="match status" value="1"/>
</dbReference>
<reference evidence="5 6" key="1">
    <citation type="submission" date="2015-12" db="EMBL/GenBank/DDBJ databases">
        <title>The genome of Folsomia candida.</title>
        <authorList>
            <person name="Faddeeva A."/>
            <person name="Derks M.F."/>
            <person name="Anvar Y."/>
            <person name="Smit S."/>
            <person name="Van Straalen N."/>
            <person name="Roelofs D."/>
        </authorList>
    </citation>
    <scope>NUCLEOTIDE SEQUENCE [LARGE SCALE GENOMIC DNA]</scope>
    <source>
        <strain evidence="5 6">VU population</strain>
        <tissue evidence="5">Whole body</tissue>
    </source>
</reference>
<dbReference type="Pfam" id="PF23349">
    <property type="entry name" value="BBS7_hp"/>
    <property type="match status" value="1"/>
</dbReference>
<dbReference type="GO" id="GO:0060271">
    <property type="term" value="P:cilium assembly"/>
    <property type="evidence" value="ECO:0007669"/>
    <property type="project" value="TreeGrafter"/>
</dbReference>
<evidence type="ECO:0000313" key="6">
    <source>
        <dbReference type="Proteomes" id="UP000198287"/>
    </source>
</evidence>
<dbReference type="PANTHER" id="PTHR16074">
    <property type="entry name" value="BARDET-BIEDL SYNDROME 7 PROTEIN"/>
    <property type="match status" value="1"/>
</dbReference>
<dbReference type="AlphaFoldDB" id="A0A226EUV3"/>
<feature type="domain" description="BBS7 beta-propeller" evidence="4">
    <location>
        <begin position="21"/>
        <end position="323"/>
    </location>
</feature>
<dbReference type="GO" id="GO:0036064">
    <property type="term" value="C:ciliary basal body"/>
    <property type="evidence" value="ECO:0007669"/>
    <property type="project" value="TreeGrafter"/>
</dbReference>
<dbReference type="STRING" id="158441.A0A226EUV3"/>
<dbReference type="SUPFAM" id="SSF50978">
    <property type="entry name" value="WD40 repeat-like"/>
    <property type="match status" value="1"/>
</dbReference>